<evidence type="ECO:0000256" key="1">
    <source>
        <dbReference type="SAM" id="MobiDB-lite"/>
    </source>
</evidence>
<feature type="region of interest" description="Disordered" evidence="1">
    <location>
        <begin position="102"/>
        <end position="149"/>
    </location>
</feature>
<organism evidence="2 3">
    <name type="scientific">Streptomyces canus</name>
    <dbReference type="NCBI Taxonomy" id="58343"/>
    <lineage>
        <taxon>Bacteria</taxon>
        <taxon>Bacillati</taxon>
        <taxon>Actinomycetota</taxon>
        <taxon>Actinomycetes</taxon>
        <taxon>Kitasatosporales</taxon>
        <taxon>Streptomycetaceae</taxon>
        <taxon>Streptomyces</taxon>
        <taxon>Streptomyces aurantiacus group</taxon>
    </lineage>
</organism>
<protein>
    <submittedName>
        <fullName evidence="2">Uncharacterized protein</fullName>
    </submittedName>
</protein>
<name>A0AAW8FVI0_9ACTN</name>
<reference evidence="2" key="1">
    <citation type="submission" date="2023-07" db="EMBL/GenBank/DDBJ databases">
        <title>Comparative genomics of wheat-associated soil bacteria to identify genetic determinants of phenazine resistance.</title>
        <authorList>
            <person name="Mouncey N."/>
        </authorList>
    </citation>
    <scope>NUCLEOTIDE SEQUENCE</scope>
    <source>
        <strain evidence="2">V4I22</strain>
    </source>
</reference>
<gene>
    <name evidence="2" type="ORF">QFZ22_009605</name>
</gene>
<dbReference type="AlphaFoldDB" id="A0AAW8FVI0"/>
<evidence type="ECO:0000313" key="2">
    <source>
        <dbReference type="EMBL" id="MDQ0913533.1"/>
    </source>
</evidence>
<sequence>MTTARDLALIATDPQTGSVVELGELSLALAGPELVDLIDTGTVTLDGDLLVSGGSPPAEAPCYTRPYRSSHQGHLTQPWRTGCGAGAANSRRAIEARWKKRDSWHARAATATPCAGPDRHRWTPLPSSWRGTAGRRVNRYSRGSRLPRG</sequence>
<proteinExistence type="predicted"/>
<comment type="caution">
    <text evidence="2">The sequence shown here is derived from an EMBL/GenBank/DDBJ whole genome shotgun (WGS) entry which is preliminary data.</text>
</comment>
<dbReference type="Proteomes" id="UP001234216">
    <property type="component" value="Unassembled WGS sequence"/>
</dbReference>
<accession>A0AAW8FVI0</accession>
<dbReference type="EMBL" id="JAUSZV010000006">
    <property type="protein sequence ID" value="MDQ0913533.1"/>
    <property type="molecule type" value="Genomic_DNA"/>
</dbReference>
<evidence type="ECO:0000313" key="3">
    <source>
        <dbReference type="Proteomes" id="UP001234216"/>
    </source>
</evidence>